<evidence type="ECO:0000313" key="7">
    <source>
        <dbReference type="EMBL" id="MDV2481922.1"/>
    </source>
</evidence>
<dbReference type="EMBL" id="WBKO01000001">
    <property type="protein sequence ID" value="MDV2481922.1"/>
    <property type="molecule type" value="Genomic_DNA"/>
</dbReference>
<keyword evidence="8" id="KW-1185">Reference proteome</keyword>
<comment type="cofactor">
    <cofactor evidence="2">
        <name>[4Fe-4S] cluster</name>
        <dbReference type="ChEBI" id="CHEBI:49883"/>
    </cofactor>
</comment>
<reference evidence="7 8" key="1">
    <citation type="submission" date="2019-10" db="EMBL/GenBank/DDBJ databases">
        <title>Isolation and characterization of Methanoculleus sp. Wushi-C6 from a hot spring well.</title>
        <authorList>
            <person name="Chen S.-C."/>
            <person name="Lan Z.-H."/>
            <person name="You Y.-T."/>
            <person name="Lai M.-C."/>
        </authorList>
    </citation>
    <scope>NUCLEOTIDE SEQUENCE [LARGE SCALE GENOMIC DNA]</scope>
    <source>
        <strain evidence="7 8">Wushi-C6</strain>
    </source>
</reference>
<dbReference type="Pfam" id="PF03358">
    <property type="entry name" value="FMN_red"/>
    <property type="match status" value="1"/>
</dbReference>
<dbReference type="InterPro" id="IPR051796">
    <property type="entry name" value="ISF_SsuE-like"/>
</dbReference>
<keyword evidence="4" id="KW-0288">FMN</keyword>
<feature type="domain" description="NADPH-dependent FMN reductase-like" evidence="6">
    <location>
        <begin position="1"/>
        <end position="156"/>
    </location>
</feature>
<dbReference type="Proteomes" id="UP001281203">
    <property type="component" value="Unassembled WGS sequence"/>
</dbReference>
<comment type="cofactor">
    <cofactor evidence="1">
        <name>FMN</name>
        <dbReference type="ChEBI" id="CHEBI:58210"/>
    </cofactor>
</comment>
<dbReference type="InterPro" id="IPR029039">
    <property type="entry name" value="Flavoprotein-like_sf"/>
</dbReference>
<dbReference type="InterPro" id="IPR005025">
    <property type="entry name" value="FMN_Rdtase-like_dom"/>
</dbReference>
<evidence type="ECO:0000256" key="5">
    <source>
        <dbReference type="ARBA" id="ARBA00038292"/>
    </source>
</evidence>
<evidence type="ECO:0000256" key="3">
    <source>
        <dbReference type="ARBA" id="ARBA00022630"/>
    </source>
</evidence>
<sequence>MKVVAFNGSPRKDGNTSILIRRILDELENEGIETELVQVGGQMIRGCADCRRCFENRDLRCAFDDDIVNDCIEKMIDADGIVLGSPVYFLDVTSEMKALIDRAGVVARANGRPFQRKAATAAAAVRRSGANHTVDTLLHFMLYSGMTVPGVPVIGIGRDIGDVLRDEEGMARAKEAGKNMAWLLKTIAAADRTEERV</sequence>
<gene>
    <name evidence="7" type="ORF">F8E02_07840</name>
</gene>
<name>A0ABU3X2V5_9EURY</name>
<evidence type="ECO:0000256" key="2">
    <source>
        <dbReference type="ARBA" id="ARBA00001966"/>
    </source>
</evidence>
<proteinExistence type="inferred from homology"/>
<dbReference type="PANTHER" id="PTHR43278">
    <property type="entry name" value="NAD(P)H-DEPENDENT FMN-CONTAINING OXIDOREDUCTASE YWQN-RELATED"/>
    <property type="match status" value="1"/>
</dbReference>
<accession>A0ABU3X2V5</accession>
<comment type="caution">
    <text evidence="7">The sequence shown here is derived from an EMBL/GenBank/DDBJ whole genome shotgun (WGS) entry which is preliminary data.</text>
</comment>
<organism evidence="7 8">
    <name type="scientific">Methanoculleus caldifontis</name>
    <dbReference type="NCBI Taxonomy" id="2651577"/>
    <lineage>
        <taxon>Archaea</taxon>
        <taxon>Methanobacteriati</taxon>
        <taxon>Methanobacteriota</taxon>
        <taxon>Stenosarchaea group</taxon>
        <taxon>Methanomicrobia</taxon>
        <taxon>Methanomicrobiales</taxon>
        <taxon>Methanomicrobiaceae</taxon>
        <taxon>Methanoculleus</taxon>
    </lineage>
</organism>
<evidence type="ECO:0000313" key="8">
    <source>
        <dbReference type="Proteomes" id="UP001281203"/>
    </source>
</evidence>
<evidence type="ECO:0000259" key="6">
    <source>
        <dbReference type="Pfam" id="PF03358"/>
    </source>
</evidence>
<comment type="similarity">
    <text evidence="5">Belongs to the SsuE family. Isf subfamily.</text>
</comment>
<protein>
    <submittedName>
        <fullName evidence="7">Flavodoxin family protein</fullName>
    </submittedName>
</protein>
<evidence type="ECO:0000256" key="4">
    <source>
        <dbReference type="ARBA" id="ARBA00022643"/>
    </source>
</evidence>
<dbReference type="PANTHER" id="PTHR43278:SF4">
    <property type="entry name" value="NAD(P)H-DEPENDENT FMN-CONTAINING OXIDOREDUCTASE YWQN-RELATED"/>
    <property type="match status" value="1"/>
</dbReference>
<dbReference type="Gene3D" id="3.40.50.360">
    <property type="match status" value="1"/>
</dbReference>
<keyword evidence="3" id="KW-0285">Flavoprotein</keyword>
<dbReference type="SUPFAM" id="SSF52218">
    <property type="entry name" value="Flavoproteins"/>
    <property type="match status" value="1"/>
</dbReference>
<evidence type="ECO:0000256" key="1">
    <source>
        <dbReference type="ARBA" id="ARBA00001917"/>
    </source>
</evidence>